<feature type="binding site" evidence="10">
    <location>
        <position position="326"/>
    </location>
    <ligand>
        <name>ATP</name>
        <dbReference type="ChEBI" id="CHEBI:30616"/>
    </ligand>
</feature>
<feature type="binding site" evidence="9">
    <location>
        <position position="161"/>
    </location>
    <ligand>
        <name>(2R)-3-phosphoglycerate</name>
        <dbReference type="ChEBI" id="CHEBI:58272"/>
    </ligand>
</feature>
<feature type="binding site" evidence="9">
    <location>
        <position position="121"/>
    </location>
    <ligand>
        <name>(2R)-3-phosphoglycerate</name>
        <dbReference type="ChEBI" id="CHEBI:58272"/>
    </ligand>
</feature>
<sequence>MRFRGIIVGTMDDLNFWGKRVLARVDINSPMKDGRLLDRSRIEAHAKTIRELHESGAKVVVMAHQGRPGGDDFDHLEQHARALEPLVGTSVKFVKDVTGPEALRIIDSLEPGDVLVLDNVRLLAEENIQAEPERLVKTLLVRELAPHFDVYVGDAFATAHRSQPSVAGFPYVLPSVAGRVMESELRGLSKVLDVSSRSFFIGGSKVDDVVKVMPNLIGKGTVMTGGLVALTFAKAYGQYLGPAEDIVKSLGVEVIEGARRVLEKGKVMVPVDYVVERPDGEVEVQEAGQELSGVPKDVGPTTVAAYRDVIDASDAVIFKGTAGVVEDPRFRRGTVALLEAALKSGAFVLVGGGHASAALSWVEEGLRKAVGYTSTAGGAMLYLAAGLKMPGVEALAYSYSKFIARGGWP</sequence>
<feature type="binding site" evidence="9">
    <location>
        <begin position="64"/>
        <end position="67"/>
    </location>
    <ligand>
        <name>substrate</name>
    </ligand>
</feature>
<dbReference type="PRINTS" id="PR00477">
    <property type="entry name" value="PHGLYCKINASE"/>
</dbReference>
<keyword evidence="5 11" id="KW-0808">Transferase</keyword>
<dbReference type="GO" id="GO:0004618">
    <property type="term" value="F:phosphoglycerate kinase activity"/>
    <property type="evidence" value="ECO:0007669"/>
    <property type="project" value="UniProtKB-EC"/>
</dbReference>
<dbReference type="GO" id="GO:0006094">
    <property type="term" value="P:gluconeogenesis"/>
    <property type="evidence" value="ECO:0007669"/>
    <property type="project" value="TreeGrafter"/>
</dbReference>
<accession>D9Q1V9</accession>
<comment type="similarity">
    <text evidence="2 11">Belongs to the phosphoglycerate kinase family.</text>
</comment>
<evidence type="ECO:0000256" key="3">
    <source>
        <dbReference type="ARBA" id="ARBA00013061"/>
    </source>
</evidence>
<dbReference type="Pfam" id="PF00162">
    <property type="entry name" value="PGK"/>
    <property type="match status" value="1"/>
</dbReference>
<feature type="binding site" evidence="9">
    <location>
        <position position="41"/>
    </location>
    <ligand>
        <name>(2R)-3-phosphoglycerate</name>
        <dbReference type="ChEBI" id="CHEBI:58272"/>
    </ligand>
</feature>
<evidence type="ECO:0000256" key="10">
    <source>
        <dbReference type="PIRSR" id="PIRSR000724-2"/>
    </source>
</evidence>
<dbReference type="KEGG" id="asc:ASAC_0891"/>
<keyword evidence="6" id="KW-0547">Nucleotide-binding</keyword>
<dbReference type="GO" id="GO:0006096">
    <property type="term" value="P:glycolytic process"/>
    <property type="evidence" value="ECO:0007669"/>
    <property type="project" value="InterPro"/>
</dbReference>
<feature type="binding site" evidence="9">
    <location>
        <begin position="26"/>
        <end position="28"/>
    </location>
    <ligand>
        <name>substrate</name>
    </ligand>
</feature>
<reference evidence="12 13" key="1">
    <citation type="journal article" date="2010" name="Appl. Environ. Microbiol.">
        <title>The genome sequence of the crenarchaeon Acidilobus saccharovorans supports a new order, Acidilobales, and suggests an important ecological role in terrestrial acidic hot springs.</title>
        <authorList>
            <person name="Mardanov A.V."/>
            <person name="Svetlitchnyi V.A."/>
            <person name="Beletsky A.V."/>
            <person name="Prokofeva M.I."/>
            <person name="Bonch-Osmolovskaya E.A."/>
            <person name="Ravin N.V."/>
            <person name="Skryabin K.G."/>
        </authorList>
    </citation>
    <scope>NUCLEOTIDE SEQUENCE [LARGE SCALE GENOMIC DNA]</scope>
    <source>
        <strain evidence="13">DSM 16705 / JCM 18335 / VKM B-2471 / 345-15</strain>
    </source>
</reference>
<dbReference type="GO" id="GO:0005829">
    <property type="term" value="C:cytosol"/>
    <property type="evidence" value="ECO:0007669"/>
    <property type="project" value="TreeGrafter"/>
</dbReference>
<evidence type="ECO:0000256" key="11">
    <source>
        <dbReference type="RuleBase" id="RU000532"/>
    </source>
</evidence>
<dbReference type="Proteomes" id="UP000000346">
    <property type="component" value="Chromosome"/>
</dbReference>
<dbReference type="HOGENOM" id="CLU_025427_0_2_2"/>
<evidence type="ECO:0000256" key="4">
    <source>
        <dbReference type="ARBA" id="ARBA00016471"/>
    </source>
</evidence>
<dbReference type="FunFam" id="3.40.50.1260:FF:000006">
    <property type="entry name" value="Phosphoglycerate kinase"/>
    <property type="match status" value="1"/>
</dbReference>
<dbReference type="GO" id="GO:0005524">
    <property type="term" value="F:ATP binding"/>
    <property type="evidence" value="ECO:0007669"/>
    <property type="project" value="UniProtKB-KW"/>
</dbReference>
<evidence type="ECO:0000313" key="12">
    <source>
        <dbReference type="EMBL" id="ADL19297.1"/>
    </source>
</evidence>
<dbReference type="AlphaFoldDB" id="D9Q1V9"/>
<evidence type="ECO:0000256" key="9">
    <source>
        <dbReference type="PIRSR" id="PIRSR000724-1"/>
    </source>
</evidence>
<name>D9Q1V9_ACIS3</name>
<dbReference type="STRING" id="666510.ASAC_0891"/>
<dbReference type="GeneID" id="9499129"/>
<gene>
    <name evidence="12" type="ordered locus">ASAC_0891</name>
</gene>
<evidence type="ECO:0000313" key="13">
    <source>
        <dbReference type="Proteomes" id="UP000000346"/>
    </source>
</evidence>
<evidence type="ECO:0000256" key="1">
    <source>
        <dbReference type="ARBA" id="ARBA00000642"/>
    </source>
</evidence>
<dbReference type="InParanoid" id="D9Q1V9"/>
<dbReference type="GO" id="GO:0043531">
    <property type="term" value="F:ADP binding"/>
    <property type="evidence" value="ECO:0007669"/>
    <property type="project" value="TreeGrafter"/>
</dbReference>
<evidence type="ECO:0000256" key="5">
    <source>
        <dbReference type="ARBA" id="ARBA00022679"/>
    </source>
</evidence>
<comment type="catalytic activity">
    <reaction evidence="1 11">
        <text>(2R)-3-phosphoglycerate + ATP = (2R)-3-phospho-glyceroyl phosphate + ADP</text>
        <dbReference type="Rhea" id="RHEA:14801"/>
        <dbReference type="ChEBI" id="CHEBI:30616"/>
        <dbReference type="ChEBI" id="CHEBI:57604"/>
        <dbReference type="ChEBI" id="CHEBI:58272"/>
        <dbReference type="ChEBI" id="CHEBI:456216"/>
        <dbReference type="EC" id="2.7.2.3"/>
    </reaction>
</comment>
<evidence type="ECO:0000256" key="6">
    <source>
        <dbReference type="ARBA" id="ARBA00022741"/>
    </source>
</evidence>
<dbReference type="InterPro" id="IPR001576">
    <property type="entry name" value="Phosphoglycerate_kinase"/>
</dbReference>
<dbReference type="PANTHER" id="PTHR11406">
    <property type="entry name" value="PHOSPHOGLYCERATE KINASE"/>
    <property type="match status" value="1"/>
</dbReference>
<evidence type="ECO:0000256" key="8">
    <source>
        <dbReference type="ARBA" id="ARBA00022840"/>
    </source>
</evidence>
<dbReference type="InterPro" id="IPR015824">
    <property type="entry name" value="Phosphoglycerate_kinase_N"/>
</dbReference>
<dbReference type="SUPFAM" id="SSF53748">
    <property type="entry name" value="Phosphoglycerate kinase"/>
    <property type="match status" value="1"/>
</dbReference>
<dbReference type="Gene3D" id="3.40.50.1260">
    <property type="entry name" value="Phosphoglycerate kinase, N-terminal domain"/>
    <property type="match status" value="2"/>
</dbReference>
<protein>
    <recommendedName>
        <fullName evidence="4 11">Phosphoglycerate kinase</fullName>
        <ecNumber evidence="3 11">2.7.2.3</ecNumber>
    </recommendedName>
</protein>
<keyword evidence="7 11" id="KW-0418">Kinase</keyword>
<dbReference type="EMBL" id="CP001742">
    <property type="protein sequence ID" value="ADL19297.1"/>
    <property type="molecule type" value="Genomic_DNA"/>
</dbReference>
<dbReference type="eggNOG" id="arCOG00496">
    <property type="taxonomic scope" value="Archaea"/>
</dbReference>
<evidence type="ECO:0000256" key="2">
    <source>
        <dbReference type="ARBA" id="ARBA00008982"/>
    </source>
</evidence>
<keyword evidence="8 10" id="KW-0067">ATP-binding</keyword>
<dbReference type="RefSeq" id="WP_013266809.1">
    <property type="nucleotide sequence ID" value="NC_014374.1"/>
</dbReference>
<proteinExistence type="inferred from homology"/>
<evidence type="ECO:0000256" key="7">
    <source>
        <dbReference type="ARBA" id="ARBA00022777"/>
    </source>
</evidence>
<dbReference type="EC" id="2.7.2.3" evidence="3 11"/>
<dbReference type="PANTHER" id="PTHR11406:SF23">
    <property type="entry name" value="PHOSPHOGLYCERATE KINASE 1, CHLOROPLASTIC-RELATED"/>
    <property type="match status" value="1"/>
</dbReference>
<dbReference type="PIRSF" id="PIRSF000724">
    <property type="entry name" value="Pgk"/>
    <property type="match status" value="1"/>
</dbReference>
<organism evidence="12 13">
    <name type="scientific">Acidilobus saccharovorans (strain DSM 16705 / JCM 18335 / VKM B-2471 / 345-15)</name>
    <dbReference type="NCBI Taxonomy" id="666510"/>
    <lineage>
        <taxon>Archaea</taxon>
        <taxon>Thermoproteota</taxon>
        <taxon>Thermoprotei</taxon>
        <taxon>Acidilobales</taxon>
        <taxon>Acidilobaceae</taxon>
        <taxon>Acidilobus</taxon>
    </lineage>
</organism>
<keyword evidence="13" id="KW-1185">Reference proteome</keyword>
<dbReference type="InterPro" id="IPR036043">
    <property type="entry name" value="Phosphoglycerate_kinase_sf"/>
</dbReference>